<evidence type="ECO:0000259" key="5">
    <source>
        <dbReference type="PROSITE" id="PS50240"/>
    </source>
</evidence>
<keyword evidence="4" id="KW-0406">Ion transport</keyword>
<comment type="caution">
    <text evidence="6">The sequence shown here is derived from an EMBL/GenBank/DDBJ whole genome shotgun (WGS) entry which is preliminary data.</text>
</comment>
<dbReference type="PROSITE" id="PS50240">
    <property type="entry name" value="TRYPSIN_DOM"/>
    <property type="match status" value="1"/>
</dbReference>
<dbReference type="InterPro" id="IPR009003">
    <property type="entry name" value="Peptidase_S1_PA"/>
</dbReference>
<dbReference type="Gene3D" id="1.10.132.50">
    <property type="entry name" value="ATP synthase (C/AC39) subunit, domain 3"/>
    <property type="match status" value="1"/>
</dbReference>
<dbReference type="InterPro" id="IPR016727">
    <property type="entry name" value="ATPase_V0-cplx_dsu"/>
</dbReference>
<dbReference type="Proteomes" id="UP001274896">
    <property type="component" value="Unassembled WGS sequence"/>
</dbReference>
<dbReference type="GO" id="GO:0033179">
    <property type="term" value="C:proton-transporting V-type ATPase, V0 domain"/>
    <property type="evidence" value="ECO:0007669"/>
    <property type="project" value="InterPro"/>
</dbReference>
<evidence type="ECO:0000256" key="4">
    <source>
        <dbReference type="ARBA" id="ARBA00023065"/>
    </source>
</evidence>
<dbReference type="SMART" id="SM00020">
    <property type="entry name" value="Tryp_SPc"/>
    <property type="match status" value="1"/>
</dbReference>
<comment type="similarity">
    <text evidence="1">Belongs to the V-ATPase V0D/AC39 subunit family.</text>
</comment>
<dbReference type="SUPFAM" id="SSF103486">
    <property type="entry name" value="V-type ATP synthase subunit C"/>
    <property type="match status" value="1"/>
</dbReference>
<dbReference type="EMBL" id="JAUCMX010000026">
    <property type="protein sequence ID" value="KAK3509705.1"/>
    <property type="molecule type" value="Genomic_DNA"/>
</dbReference>
<dbReference type="GO" id="GO:0006508">
    <property type="term" value="P:proteolysis"/>
    <property type="evidence" value="ECO:0007669"/>
    <property type="project" value="InterPro"/>
</dbReference>
<dbReference type="InterPro" id="IPR001254">
    <property type="entry name" value="Trypsin_dom"/>
</dbReference>
<dbReference type="Gene3D" id="2.40.10.10">
    <property type="entry name" value="Trypsin-like serine proteases"/>
    <property type="match status" value="2"/>
</dbReference>
<dbReference type="Pfam" id="PF00089">
    <property type="entry name" value="Trypsin"/>
    <property type="match status" value="1"/>
</dbReference>
<accession>A0AAE0PXN1</accession>
<dbReference type="InterPro" id="IPR043504">
    <property type="entry name" value="Peptidase_S1_PA_chymotrypsin"/>
</dbReference>
<dbReference type="Pfam" id="PF01992">
    <property type="entry name" value="vATP-synt_AC39"/>
    <property type="match status" value="1"/>
</dbReference>
<dbReference type="AlphaFoldDB" id="A0AAE0PXN1"/>
<feature type="domain" description="Peptidase S1" evidence="5">
    <location>
        <begin position="8"/>
        <end position="202"/>
    </location>
</feature>
<keyword evidence="7" id="KW-1185">Reference proteome</keyword>
<keyword evidence="2" id="KW-0813">Transport</keyword>
<evidence type="ECO:0000313" key="7">
    <source>
        <dbReference type="Proteomes" id="UP001274896"/>
    </source>
</evidence>
<dbReference type="FunFam" id="1.20.1690.10:FF:000001">
    <property type="entry name" value="V-type proton ATPase subunit"/>
    <property type="match status" value="1"/>
</dbReference>
<dbReference type="PANTHER" id="PTHR11028">
    <property type="entry name" value="VACUOLAR ATP SYNTHASE SUBUNIT AC39"/>
    <property type="match status" value="1"/>
</dbReference>
<dbReference type="InterPro" id="IPR035067">
    <property type="entry name" value="V-type_ATPase_csu/dsu"/>
</dbReference>
<dbReference type="InterPro" id="IPR036079">
    <property type="entry name" value="ATPase_csu/dsu_sf"/>
</dbReference>
<keyword evidence="3" id="KW-0375">Hydrogen ion transport</keyword>
<evidence type="ECO:0000256" key="2">
    <source>
        <dbReference type="ARBA" id="ARBA00022448"/>
    </source>
</evidence>
<dbReference type="InterPro" id="IPR044911">
    <property type="entry name" value="V-type_ATPase_csu/dsu_dom_3"/>
</dbReference>
<gene>
    <name evidence="6" type="ORF">QTP70_008454</name>
</gene>
<evidence type="ECO:0000256" key="3">
    <source>
        <dbReference type="ARBA" id="ARBA00022781"/>
    </source>
</evidence>
<name>A0AAE0PXN1_9TELE</name>
<evidence type="ECO:0000313" key="6">
    <source>
        <dbReference type="EMBL" id="KAK3509705.1"/>
    </source>
</evidence>
<evidence type="ECO:0000256" key="1">
    <source>
        <dbReference type="ARBA" id="ARBA00006709"/>
    </source>
</evidence>
<organism evidence="6 7">
    <name type="scientific">Hemibagrus guttatus</name>
    <dbReference type="NCBI Taxonomy" id="175788"/>
    <lineage>
        <taxon>Eukaryota</taxon>
        <taxon>Metazoa</taxon>
        <taxon>Chordata</taxon>
        <taxon>Craniata</taxon>
        <taxon>Vertebrata</taxon>
        <taxon>Euteleostomi</taxon>
        <taxon>Actinopterygii</taxon>
        <taxon>Neopterygii</taxon>
        <taxon>Teleostei</taxon>
        <taxon>Ostariophysi</taxon>
        <taxon>Siluriformes</taxon>
        <taxon>Bagridae</taxon>
        <taxon>Hemibagrus</taxon>
    </lineage>
</organism>
<dbReference type="Gene3D" id="1.20.1690.10">
    <property type="entry name" value="V-type ATP synthase subunit C domain"/>
    <property type="match status" value="2"/>
</dbReference>
<proteinExistence type="inferred from homology"/>
<protein>
    <recommendedName>
        <fullName evidence="5">Peptidase S1 domain-containing protein</fullName>
    </recommendedName>
</protein>
<reference evidence="6" key="1">
    <citation type="submission" date="2023-06" db="EMBL/GenBank/DDBJ databases">
        <title>Male Hemibagrus guttatus genome.</title>
        <authorList>
            <person name="Bian C."/>
        </authorList>
    </citation>
    <scope>NUCLEOTIDE SEQUENCE</scope>
    <source>
        <strain evidence="6">Male_cb2023</strain>
        <tissue evidence="6">Muscle</tissue>
    </source>
</reference>
<dbReference type="GO" id="GO:0046961">
    <property type="term" value="F:proton-transporting ATPase activity, rotational mechanism"/>
    <property type="evidence" value="ECO:0007669"/>
    <property type="project" value="InterPro"/>
</dbReference>
<dbReference type="InterPro" id="IPR002843">
    <property type="entry name" value="ATPase_V0-cplx_csu/dsu"/>
</dbReference>
<dbReference type="FunFam" id="1.20.1690.10:FF:000002">
    <property type="entry name" value="V-type proton ATPase subunit"/>
    <property type="match status" value="1"/>
</dbReference>
<dbReference type="GO" id="GO:0004252">
    <property type="term" value="F:serine-type endopeptidase activity"/>
    <property type="evidence" value="ECO:0007669"/>
    <property type="project" value="InterPro"/>
</dbReference>
<dbReference type="SUPFAM" id="SSF50494">
    <property type="entry name" value="Trypsin-like serine proteases"/>
    <property type="match status" value="1"/>
</dbReference>
<sequence>MSTERPILDQVIKHPRFNSFTPDNNILLIKLAFSAHFTAHGSPVCVADTSDHFLGGMQCVTTGWGLTSNNSSESSPVLQQVSLEPGSWLVSSLGEAQASLPLLTNGDCKRFWGSKITDIMICAGASGVSSCMIVAFVFSSDLKLHLQSTDYGSFLANEASPLTVSVIDDKLKEKMVVEFRHMRNQSYEPLASFMDFITYSYMIDNVILLITGTLHQRAISELVPKCHPLGSFEQMEAVNIAQTPAELYNAILVDTPLAAFFQDCISEQDLDEMNIEIIRNTLYKAYLEAFYKFCTNLGGTTADTMCPILEFEADRRAFIITINSFGTELSKEDRAKLFPHCGKLYPEGLAQLARADDYEQVKAVADYYPEYKLLFEGAGSNPGDKTLEDRFFEHEVKLNKLAFLNQFHFSVFYAYVKLKEQECRNIVWIAECIAQRHRAKIDNYIPIF</sequence>